<feature type="compositionally biased region" description="Polar residues" evidence="1">
    <location>
        <begin position="379"/>
        <end position="404"/>
    </location>
</feature>
<dbReference type="Proteomes" id="UP000595437">
    <property type="component" value="Chromosome 15"/>
</dbReference>
<feature type="compositionally biased region" description="Pro residues" evidence="1">
    <location>
        <begin position="748"/>
        <end position="757"/>
    </location>
</feature>
<feature type="region of interest" description="Disordered" evidence="1">
    <location>
        <begin position="208"/>
        <end position="288"/>
    </location>
</feature>
<feature type="compositionally biased region" description="Low complexity" evidence="1">
    <location>
        <begin position="216"/>
        <end position="232"/>
    </location>
</feature>
<accession>A0A7T8JV01</accession>
<feature type="compositionally biased region" description="Polar residues" evidence="1">
    <location>
        <begin position="792"/>
        <end position="808"/>
    </location>
</feature>
<organism evidence="2 3">
    <name type="scientific">Caligus rogercresseyi</name>
    <name type="common">Sea louse</name>
    <dbReference type="NCBI Taxonomy" id="217165"/>
    <lineage>
        <taxon>Eukaryota</taxon>
        <taxon>Metazoa</taxon>
        <taxon>Ecdysozoa</taxon>
        <taxon>Arthropoda</taxon>
        <taxon>Crustacea</taxon>
        <taxon>Multicrustacea</taxon>
        <taxon>Hexanauplia</taxon>
        <taxon>Copepoda</taxon>
        <taxon>Siphonostomatoida</taxon>
        <taxon>Caligidae</taxon>
        <taxon>Caligus</taxon>
    </lineage>
</organism>
<feature type="region of interest" description="Disordered" evidence="1">
    <location>
        <begin position="742"/>
        <end position="844"/>
    </location>
</feature>
<dbReference type="OrthoDB" id="6383071at2759"/>
<gene>
    <name evidence="2" type="ORF">FKW44_021012</name>
</gene>
<evidence type="ECO:0000313" key="2">
    <source>
        <dbReference type="EMBL" id="QQP36038.1"/>
    </source>
</evidence>
<feature type="region of interest" description="Disordered" evidence="1">
    <location>
        <begin position="354"/>
        <end position="416"/>
    </location>
</feature>
<feature type="compositionally biased region" description="Low complexity" evidence="1">
    <location>
        <begin position="18"/>
        <end position="28"/>
    </location>
</feature>
<proteinExistence type="predicted"/>
<dbReference type="AlphaFoldDB" id="A0A7T8JV01"/>
<feature type="compositionally biased region" description="Acidic residues" evidence="1">
    <location>
        <begin position="812"/>
        <end position="825"/>
    </location>
</feature>
<feature type="compositionally biased region" description="Acidic residues" evidence="1">
    <location>
        <begin position="770"/>
        <end position="786"/>
    </location>
</feature>
<keyword evidence="3" id="KW-1185">Reference proteome</keyword>
<feature type="region of interest" description="Disordered" evidence="1">
    <location>
        <begin position="1"/>
        <end position="36"/>
    </location>
</feature>
<feature type="compositionally biased region" description="Basic residues" evidence="1">
    <location>
        <begin position="1"/>
        <end position="11"/>
    </location>
</feature>
<reference evidence="3" key="1">
    <citation type="submission" date="2021-01" db="EMBL/GenBank/DDBJ databases">
        <title>Caligus Genome Assembly.</title>
        <authorList>
            <person name="Gallardo-Escarate C."/>
        </authorList>
    </citation>
    <scope>NUCLEOTIDE SEQUENCE [LARGE SCALE GENOMIC DNA]</scope>
</reference>
<feature type="compositionally biased region" description="Basic and acidic residues" evidence="1">
    <location>
        <begin position="405"/>
        <end position="416"/>
    </location>
</feature>
<feature type="region of interest" description="Disordered" evidence="1">
    <location>
        <begin position="546"/>
        <end position="586"/>
    </location>
</feature>
<sequence>MVKKLLFRRRSKDTSKASLLSSGGNSLSRRSEAFDRSLKKDQRRKIVKQLIFSQEESRAVVSHGGDVAEEESNNYESRKLLIRQMQGMIAKEVKASESEYDSWSDLEENFAKVYEPIPLSIGLETWERMSKTDILREVKSPHVRREFEGLPKEEILSQIQKMHKSAAYLSERFGGKKMHDSWSSRASSILKNPESIYVSREEVIKKLDDSSKPVEGGSWSSLASSSTPSGLLHPKDTHPPVYMSRSQLIRKLDPEHSTETEEEEDADNNSSALSVSSSSSSSDVSTVRSAAQVTFLSNDESGGSVSHPCCETCEESSSLDSECEYSETSCSCSSCVSYSDCSCCLSPNEGGDHLPPPPLENLPQPSPPPRADGKDDSEQQQQHRSPPTIPSKNGSRVKQLQSLMESRKSEDSREDEIRRIRNQRLLTKHLKELRLDNTVNDLNTLRRSRVLKELQKYLKTQIDLDALEPENFAQELNVALRRALDSNYEAFSNLNIGRVYVPMNVGENGNHLCYYSDGQKDNHGVEGMGAGGVDYDTFGSIDSLIFEPKSPSHEDIPEEPENEELEESKSEKECCDAEEGLGPGKTTFAERVKLFQSLGSGKTTLQSSSRSKQSVITFSSSSSKSAVATQTSLPGNSVVTSWKEVVSGSSDHPGDTFPETPVDKATVTFSSAPQQEVEKTLCPTCEASICNNSQCAPDSAVTSWNYHPDQNDFSLSPSLSLTFVGGRAAGNRSCDLRQQLKDSFGLNAPPPPPPMPESNPKRATTTQPPVEEEVKIEEDITPEEDSGILSPTPLSQPSSKPTCGGSSHNGEEVVEELIESPEESPEDKVSEKPPLKQPPVLKQDTMIRELKSKVINVL</sequence>
<feature type="compositionally biased region" description="Basic and acidic residues" evidence="1">
    <location>
        <begin position="250"/>
        <end position="259"/>
    </location>
</feature>
<evidence type="ECO:0000256" key="1">
    <source>
        <dbReference type="SAM" id="MobiDB-lite"/>
    </source>
</evidence>
<dbReference type="EMBL" id="CP045904">
    <property type="protein sequence ID" value="QQP36038.1"/>
    <property type="molecule type" value="Genomic_DNA"/>
</dbReference>
<feature type="compositionally biased region" description="Acidic residues" evidence="1">
    <location>
        <begin position="556"/>
        <end position="566"/>
    </location>
</feature>
<name>A0A7T8JV01_CALRO</name>
<feature type="compositionally biased region" description="Low complexity" evidence="1">
    <location>
        <begin position="268"/>
        <end position="288"/>
    </location>
</feature>
<feature type="compositionally biased region" description="Pro residues" evidence="1">
    <location>
        <begin position="354"/>
        <end position="370"/>
    </location>
</feature>
<protein>
    <submittedName>
        <fullName evidence="2">Uncharacterized protein</fullName>
    </submittedName>
</protein>
<evidence type="ECO:0000313" key="3">
    <source>
        <dbReference type="Proteomes" id="UP000595437"/>
    </source>
</evidence>